<dbReference type="PROSITE" id="PS50005">
    <property type="entry name" value="TPR"/>
    <property type="match status" value="6"/>
</dbReference>
<dbReference type="InterPro" id="IPR047150">
    <property type="entry name" value="SGT"/>
</dbReference>
<feature type="repeat" description="TPR" evidence="3">
    <location>
        <begin position="206"/>
        <end position="239"/>
    </location>
</feature>
<keyword evidence="2 3" id="KW-0802">TPR repeat</keyword>
<keyword evidence="6" id="KW-1185">Reference proteome</keyword>
<name>A0ABR2JFH9_9EUKA</name>
<evidence type="ECO:0000256" key="2">
    <source>
        <dbReference type="ARBA" id="ARBA00022803"/>
    </source>
</evidence>
<dbReference type="InterPro" id="IPR019734">
    <property type="entry name" value="TPR_rpt"/>
</dbReference>
<keyword evidence="4" id="KW-0175">Coiled coil</keyword>
<evidence type="ECO:0000256" key="1">
    <source>
        <dbReference type="ARBA" id="ARBA00022737"/>
    </source>
</evidence>
<evidence type="ECO:0000313" key="5">
    <source>
        <dbReference type="EMBL" id="KAK8876176.1"/>
    </source>
</evidence>
<dbReference type="PANTHER" id="PTHR45831:SF2">
    <property type="entry name" value="LD24721P"/>
    <property type="match status" value="1"/>
</dbReference>
<feature type="repeat" description="TPR" evidence="3">
    <location>
        <begin position="341"/>
        <end position="374"/>
    </location>
</feature>
<dbReference type="EMBL" id="JAPFFF010000012">
    <property type="protein sequence ID" value="KAK8876176.1"/>
    <property type="molecule type" value="Genomic_DNA"/>
</dbReference>
<feature type="repeat" description="TPR" evidence="3">
    <location>
        <begin position="38"/>
        <end position="71"/>
    </location>
</feature>
<feature type="repeat" description="TPR" evidence="3">
    <location>
        <begin position="4"/>
        <end position="37"/>
    </location>
</feature>
<feature type="repeat" description="TPR" evidence="3">
    <location>
        <begin position="72"/>
        <end position="105"/>
    </location>
</feature>
<dbReference type="Gene3D" id="1.25.40.10">
    <property type="entry name" value="Tetratricopeptide repeat domain"/>
    <property type="match status" value="3"/>
</dbReference>
<gene>
    <name evidence="5" type="ORF">M9Y10_006365</name>
</gene>
<protein>
    <submittedName>
        <fullName evidence="5">Hsp90 cochaperone</fullName>
    </submittedName>
</protein>
<dbReference type="SMART" id="SM00028">
    <property type="entry name" value="TPR"/>
    <property type="match status" value="9"/>
</dbReference>
<reference evidence="5 6" key="1">
    <citation type="submission" date="2024-04" db="EMBL/GenBank/DDBJ databases">
        <title>Tritrichomonas musculus Genome.</title>
        <authorList>
            <person name="Alves-Ferreira E."/>
            <person name="Grigg M."/>
            <person name="Lorenzi H."/>
            <person name="Galac M."/>
        </authorList>
    </citation>
    <scope>NUCLEOTIDE SEQUENCE [LARGE SCALE GENOMIC DNA]</scope>
    <source>
        <strain evidence="5 6">EAF2021</strain>
    </source>
</reference>
<keyword evidence="1" id="KW-0677">Repeat</keyword>
<feature type="repeat" description="TPR" evidence="3">
    <location>
        <begin position="409"/>
        <end position="442"/>
    </location>
</feature>
<dbReference type="Proteomes" id="UP001470230">
    <property type="component" value="Unassembled WGS sequence"/>
</dbReference>
<dbReference type="Pfam" id="PF00515">
    <property type="entry name" value="TPR_1"/>
    <property type="match status" value="2"/>
</dbReference>
<dbReference type="Gene3D" id="1.10.260.100">
    <property type="match status" value="1"/>
</dbReference>
<organism evidence="5 6">
    <name type="scientific">Tritrichomonas musculus</name>
    <dbReference type="NCBI Taxonomy" id="1915356"/>
    <lineage>
        <taxon>Eukaryota</taxon>
        <taxon>Metamonada</taxon>
        <taxon>Parabasalia</taxon>
        <taxon>Tritrichomonadida</taxon>
        <taxon>Tritrichomonadidae</taxon>
        <taxon>Tritrichomonas</taxon>
    </lineage>
</organism>
<dbReference type="Pfam" id="PF13432">
    <property type="entry name" value="TPR_16"/>
    <property type="match status" value="1"/>
</dbReference>
<comment type="caution">
    <text evidence="5">The sequence shown here is derived from an EMBL/GenBank/DDBJ whole genome shotgun (WGS) entry which is preliminary data.</text>
</comment>
<evidence type="ECO:0000313" key="6">
    <source>
        <dbReference type="Proteomes" id="UP001470230"/>
    </source>
</evidence>
<sequence>MASVEQLKNQGNQAFSSKEYSKAISFYSDAIELDSNNHTLFSNRSGAYCALGKYEQAASDARRAIELKPDWIRGYTRLGAALQGQQDWTAAEQTFLKALELDPDNQNVKTDLSQVRKNKTIEESQDEIASTSISHLFTDENLKRTFSKNSTFSELLKEPATKSMLDEIRSHPESIGKYYDDPNLMKIITAVLTGKTADDSEDGPSAEDWKNKGNEAFKAGKLDEALKYYNKAIELDEFNVTYYNNKATVFNKQGKFEDAIKLCQDAIQKGKCNYASPEAIARSYQKIASAQSSLGHLDLAIEALKASLAEKDDQQVQKELKKLENDLKKKKEAEFKSPELAEKDKIEGNRFFSKGEYSKAIECYSEAIKRQPKNAIYYANRAAAYTKLDEVMLAIVDCQTAIELDPKYVKAYTRKASCHFKMKDFDNARSLYNQALKLDPKNSDAIEGLRLIDGYLNSRKGK</sequence>
<dbReference type="InterPro" id="IPR011990">
    <property type="entry name" value="TPR-like_helical_dom_sf"/>
</dbReference>
<dbReference type="Pfam" id="PF13414">
    <property type="entry name" value="TPR_11"/>
    <property type="match status" value="1"/>
</dbReference>
<dbReference type="SUPFAM" id="SSF48452">
    <property type="entry name" value="TPR-like"/>
    <property type="match status" value="3"/>
</dbReference>
<proteinExistence type="predicted"/>
<evidence type="ECO:0000256" key="3">
    <source>
        <dbReference type="PROSITE-ProRule" id="PRU00339"/>
    </source>
</evidence>
<dbReference type="Pfam" id="PF13181">
    <property type="entry name" value="TPR_8"/>
    <property type="match status" value="1"/>
</dbReference>
<feature type="coiled-coil region" evidence="4">
    <location>
        <begin position="306"/>
        <end position="333"/>
    </location>
</feature>
<dbReference type="PROSITE" id="PS50293">
    <property type="entry name" value="TPR_REGION"/>
    <property type="match status" value="1"/>
</dbReference>
<dbReference type="PANTHER" id="PTHR45831">
    <property type="entry name" value="LD24721P"/>
    <property type="match status" value="1"/>
</dbReference>
<accession>A0ABR2JFH9</accession>
<evidence type="ECO:0000256" key="4">
    <source>
        <dbReference type="SAM" id="Coils"/>
    </source>
</evidence>
<dbReference type="Pfam" id="PF13374">
    <property type="entry name" value="TPR_10"/>
    <property type="match status" value="1"/>
</dbReference>